<dbReference type="Gene3D" id="3.30.450.20">
    <property type="entry name" value="PAS domain"/>
    <property type="match status" value="1"/>
</dbReference>
<dbReference type="InterPro" id="IPR036388">
    <property type="entry name" value="WH-like_DNA-bd_sf"/>
</dbReference>
<dbReference type="PROSITE" id="PS50112">
    <property type="entry name" value="PAS"/>
    <property type="match status" value="1"/>
</dbReference>
<dbReference type="InterPro" id="IPR005561">
    <property type="entry name" value="ANTAR"/>
</dbReference>
<evidence type="ECO:0000259" key="1">
    <source>
        <dbReference type="PROSITE" id="PS50112"/>
    </source>
</evidence>
<gene>
    <name evidence="3" type="ORF">IT779_34500</name>
</gene>
<keyword evidence="4" id="KW-1185">Reference proteome</keyword>
<dbReference type="PROSITE" id="PS50921">
    <property type="entry name" value="ANTAR"/>
    <property type="match status" value="1"/>
</dbReference>
<feature type="domain" description="ANTAR" evidence="2">
    <location>
        <begin position="130"/>
        <end position="191"/>
    </location>
</feature>
<dbReference type="AlphaFoldDB" id="A0A931IIU2"/>
<dbReference type="GO" id="GO:0003723">
    <property type="term" value="F:RNA binding"/>
    <property type="evidence" value="ECO:0007669"/>
    <property type="project" value="InterPro"/>
</dbReference>
<feature type="domain" description="PAS" evidence="1">
    <location>
        <begin position="37"/>
        <end position="82"/>
    </location>
</feature>
<proteinExistence type="predicted"/>
<dbReference type="EMBL" id="JADMLG010000024">
    <property type="protein sequence ID" value="MBH0781393.1"/>
    <property type="molecule type" value="Genomic_DNA"/>
</dbReference>
<sequence length="225" mass="25130">MEHVVRDVTESAEQIRGGVPVTAGRFDFRFADQRWEWSDEVAAMHGYAKGEAHPTTELLLSHKHPDDREYVATLISDAVTNSQAFCSRHRIIDVSGAAHEVIVVADTLIENDAIVGTTGFYIDLTEIIDQERKEALDEALPDLHEARAAIEQAKGVLRYVYRISPDQAFGVLRWRSQETNTKLRDLAAQIMADLNTLPGPAAHTQTQFDHLLLTAHLRITPGPEQ</sequence>
<protein>
    <submittedName>
        <fullName evidence="3">ANTAR domain-containing protein</fullName>
    </submittedName>
</protein>
<dbReference type="Pfam" id="PF03861">
    <property type="entry name" value="ANTAR"/>
    <property type="match status" value="1"/>
</dbReference>
<accession>A0A931IIU2</accession>
<evidence type="ECO:0000313" key="3">
    <source>
        <dbReference type="EMBL" id="MBH0781393.1"/>
    </source>
</evidence>
<dbReference type="Pfam" id="PF08447">
    <property type="entry name" value="PAS_3"/>
    <property type="match status" value="1"/>
</dbReference>
<comment type="caution">
    <text evidence="3">The sequence shown here is derived from an EMBL/GenBank/DDBJ whole genome shotgun (WGS) entry which is preliminary data.</text>
</comment>
<dbReference type="Proteomes" id="UP000655751">
    <property type="component" value="Unassembled WGS sequence"/>
</dbReference>
<dbReference type="InterPro" id="IPR013655">
    <property type="entry name" value="PAS_fold_3"/>
</dbReference>
<dbReference type="InterPro" id="IPR035965">
    <property type="entry name" value="PAS-like_dom_sf"/>
</dbReference>
<name>A0A931IIU2_9NOCA</name>
<evidence type="ECO:0000313" key="4">
    <source>
        <dbReference type="Proteomes" id="UP000655751"/>
    </source>
</evidence>
<dbReference type="SUPFAM" id="SSF55785">
    <property type="entry name" value="PYP-like sensor domain (PAS domain)"/>
    <property type="match status" value="1"/>
</dbReference>
<organism evidence="3 4">
    <name type="scientific">Nocardia bovistercoris</name>
    <dbReference type="NCBI Taxonomy" id="2785916"/>
    <lineage>
        <taxon>Bacteria</taxon>
        <taxon>Bacillati</taxon>
        <taxon>Actinomycetota</taxon>
        <taxon>Actinomycetes</taxon>
        <taxon>Mycobacteriales</taxon>
        <taxon>Nocardiaceae</taxon>
        <taxon>Nocardia</taxon>
    </lineage>
</organism>
<dbReference type="Gene3D" id="1.10.10.10">
    <property type="entry name" value="Winged helix-like DNA-binding domain superfamily/Winged helix DNA-binding domain"/>
    <property type="match status" value="1"/>
</dbReference>
<reference evidence="3" key="1">
    <citation type="submission" date="2020-11" db="EMBL/GenBank/DDBJ databases">
        <title>Nocardia NEAU-351.nov., a novel actinomycete isolated from the cow dung.</title>
        <authorList>
            <person name="Zhang X."/>
        </authorList>
    </citation>
    <scope>NUCLEOTIDE SEQUENCE</scope>
    <source>
        <strain evidence="3">NEAU-351</strain>
    </source>
</reference>
<evidence type="ECO:0000259" key="2">
    <source>
        <dbReference type="PROSITE" id="PS50921"/>
    </source>
</evidence>
<dbReference type="SMART" id="SM01012">
    <property type="entry name" value="ANTAR"/>
    <property type="match status" value="1"/>
</dbReference>
<dbReference type="InterPro" id="IPR000014">
    <property type="entry name" value="PAS"/>
</dbReference>